<feature type="transmembrane region" description="Helical" evidence="1">
    <location>
        <begin position="52"/>
        <end position="74"/>
    </location>
</feature>
<reference evidence="3 4" key="1">
    <citation type="submission" date="2019-12" db="EMBL/GenBank/DDBJ databases">
        <title>Neisseriaceae gen. nov. sp. Genome sequencing and assembly.</title>
        <authorList>
            <person name="Liu Z."/>
            <person name="Li A."/>
        </authorList>
    </citation>
    <scope>NUCLEOTIDE SEQUENCE [LARGE SCALE GENOMIC DNA]</scope>
    <source>
        <strain evidence="3 4">B2N2-7</strain>
    </source>
</reference>
<dbReference type="Pfam" id="PF04892">
    <property type="entry name" value="VanZ"/>
    <property type="match status" value="1"/>
</dbReference>
<feature type="domain" description="VanZ-like" evidence="2">
    <location>
        <begin position="18"/>
        <end position="130"/>
    </location>
</feature>
<dbReference type="AlphaFoldDB" id="A0A845BRN1"/>
<feature type="transmembrane region" description="Helical" evidence="1">
    <location>
        <begin position="329"/>
        <end position="353"/>
    </location>
</feature>
<evidence type="ECO:0000313" key="3">
    <source>
        <dbReference type="EMBL" id="MXR38060.1"/>
    </source>
</evidence>
<gene>
    <name evidence="3" type="ORF">GQF02_13870</name>
</gene>
<evidence type="ECO:0000313" key="4">
    <source>
        <dbReference type="Proteomes" id="UP000467214"/>
    </source>
</evidence>
<dbReference type="NCBIfam" id="NF037970">
    <property type="entry name" value="vanZ_1"/>
    <property type="match status" value="1"/>
</dbReference>
<feature type="transmembrane region" description="Helical" evidence="1">
    <location>
        <begin position="81"/>
        <end position="100"/>
    </location>
</feature>
<sequence length="364" mass="41343">MHDVANAQRSHVAQYTALITFVVIVFSSFYPFTGWAYSGRPLLEFLGYPLPYYFRLFDNAVNFLVYLPLGFALALSSRSRILSWLLALALSLLVSFSVEFGQQFLPMRVSSNLDMLYNMAGAFVGATLAVSPLFRRLWHRVWLKRQRYFRHENVTDYAVVLIVVWFVTQLDPSVPLFGVVVRPIGLPQPFVSPMENPMLFLLLVEAGGVMLNLVAFLLFITTFLAARRYVARAITLALVLAWFLKVLAAGTLLKPMAFFEWINQYVMTGLSAGFLLVWLVTRFGQRVQAVVALLALLGTQVMVFLWPLARSDADMLSLFRWHYGHLANMNALIAFLAQLWPYAACLVLLGLLWQPVCREKLEPQ</sequence>
<feature type="transmembrane region" description="Helical" evidence="1">
    <location>
        <begin position="265"/>
        <end position="283"/>
    </location>
</feature>
<dbReference type="InterPro" id="IPR006976">
    <property type="entry name" value="VanZ-like"/>
</dbReference>
<evidence type="ECO:0000259" key="2">
    <source>
        <dbReference type="Pfam" id="PF04892"/>
    </source>
</evidence>
<name>A0A845BRN1_9NEIS</name>
<protein>
    <submittedName>
        <fullName evidence="3">VanZ family protein</fullName>
    </submittedName>
</protein>
<proteinExistence type="predicted"/>
<feature type="transmembrane region" description="Helical" evidence="1">
    <location>
        <begin position="154"/>
        <end position="178"/>
    </location>
</feature>
<dbReference type="EMBL" id="WSSB01000015">
    <property type="protein sequence ID" value="MXR38060.1"/>
    <property type="molecule type" value="Genomic_DNA"/>
</dbReference>
<feature type="transmembrane region" description="Helical" evidence="1">
    <location>
        <begin position="198"/>
        <end position="226"/>
    </location>
</feature>
<comment type="caution">
    <text evidence="3">The sequence shown here is derived from an EMBL/GenBank/DDBJ whole genome shotgun (WGS) entry which is preliminary data.</text>
</comment>
<feature type="transmembrane region" description="Helical" evidence="1">
    <location>
        <begin position="115"/>
        <end position="134"/>
    </location>
</feature>
<accession>A0A845BRN1</accession>
<keyword evidence="1" id="KW-0472">Membrane</keyword>
<dbReference type="Proteomes" id="UP000467214">
    <property type="component" value="Unassembled WGS sequence"/>
</dbReference>
<organism evidence="3 4">
    <name type="scientific">Craterilacuibacter sinensis</name>
    <dbReference type="NCBI Taxonomy" id="2686017"/>
    <lineage>
        <taxon>Bacteria</taxon>
        <taxon>Pseudomonadati</taxon>
        <taxon>Pseudomonadota</taxon>
        <taxon>Betaproteobacteria</taxon>
        <taxon>Neisseriales</taxon>
        <taxon>Neisseriaceae</taxon>
        <taxon>Craterilacuibacter</taxon>
    </lineage>
</organism>
<keyword evidence="1" id="KW-1133">Transmembrane helix</keyword>
<feature type="transmembrane region" description="Helical" evidence="1">
    <location>
        <begin position="233"/>
        <end position="253"/>
    </location>
</feature>
<feature type="transmembrane region" description="Helical" evidence="1">
    <location>
        <begin position="290"/>
        <end position="309"/>
    </location>
</feature>
<feature type="transmembrane region" description="Helical" evidence="1">
    <location>
        <begin position="12"/>
        <end position="32"/>
    </location>
</feature>
<evidence type="ECO:0000256" key="1">
    <source>
        <dbReference type="SAM" id="Phobius"/>
    </source>
</evidence>
<keyword evidence="1" id="KW-0812">Transmembrane</keyword>
<keyword evidence="4" id="KW-1185">Reference proteome</keyword>